<name>A0AAV9IL79_9RHOD</name>
<evidence type="ECO:0000259" key="1">
    <source>
        <dbReference type="Pfam" id="PF13717"/>
    </source>
</evidence>
<dbReference type="EMBL" id="JANCYU010000060">
    <property type="protein sequence ID" value="KAK4528146.1"/>
    <property type="molecule type" value="Genomic_DNA"/>
</dbReference>
<reference evidence="2 3" key="1">
    <citation type="submission" date="2022-07" db="EMBL/GenBank/DDBJ databases">
        <title>Genome-wide signatures of adaptation to extreme environments.</title>
        <authorList>
            <person name="Cho C.H."/>
            <person name="Yoon H.S."/>
        </authorList>
    </citation>
    <scope>NUCLEOTIDE SEQUENCE [LARGE SCALE GENOMIC DNA]</scope>
    <source>
        <strain evidence="2 3">108.79 E11</strain>
    </source>
</reference>
<dbReference type="InterPro" id="IPR011723">
    <property type="entry name" value="Znf/thioredoxin_put"/>
</dbReference>
<comment type="caution">
    <text evidence="2">The sequence shown here is derived from an EMBL/GenBank/DDBJ whole genome shotgun (WGS) entry which is preliminary data.</text>
</comment>
<protein>
    <recommendedName>
        <fullName evidence="1">Zinc finger/thioredoxin putative domain-containing protein</fullName>
    </recommendedName>
</protein>
<dbReference type="NCBIfam" id="TIGR02098">
    <property type="entry name" value="MJ0042_CXXC"/>
    <property type="match status" value="1"/>
</dbReference>
<proteinExistence type="predicted"/>
<dbReference type="Pfam" id="PF13717">
    <property type="entry name" value="Zn_ribbon_4"/>
    <property type="match status" value="1"/>
</dbReference>
<organism evidence="2 3">
    <name type="scientific">Galdieria yellowstonensis</name>
    <dbReference type="NCBI Taxonomy" id="3028027"/>
    <lineage>
        <taxon>Eukaryota</taxon>
        <taxon>Rhodophyta</taxon>
        <taxon>Bangiophyceae</taxon>
        <taxon>Galdieriales</taxon>
        <taxon>Galdieriaceae</taxon>
        <taxon>Galdieria</taxon>
    </lineage>
</organism>
<sequence length="165" mass="19421">MDTTSFIYYSNFSCCTRHPNFISVAKQLPKARKLRTVKSNQLVQLSCVLKSNPFFQKLSLMKTLEESLEKMWRNSKASSEKRSMEYIQCSACKAVYPVQANMFGEKGRYVRCIVCGKMWLQLPENIKVLEEDMETKELSQEDWERWKLVRMKNMSSLNFQVDSKE</sequence>
<keyword evidence="3" id="KW-1185">Reference proteome</keyword>
<dbReference type="AlphaFoldDB" id="A0AAV9IL79"/>
<gene>
    <name evidence="2" type="ORF">GAYE_SCF51G6080</name>
</gene>
<feature type="domain" description="Zinc finger/thioredoxin putative" evidence="1">
    <location>
        <begin position="87"/>
        <end position="119"/>
    </location>
</feature>
<evidence type="ECO:0000313" key="3">
    <source>
        <dbReference type="Proteomes" id="UP001300502"/>
    </source>
</evidence>
<dbReference type="Proteomes" id="UP001300502">
    <property type="component" value="Unassembled WGS sequence"/>
</dbReference>
<accession>A0AAV9IL79</accession>
<evidence type="ECO:0000313" key="2">
    <source>
        <dbReference type="EMBL" id="KAK4528146.1"/>
    </source>
</evidence>